<protein>
    <submittedName>
        <fullName evidence="1">Uncharacterized protein</fullName>
    </submittedName>
</protein>
<dbReference type="EMBL" id="JACHBU010000009">
    <property type="protein sequence ID" value="MBB6510508.1"/>
    <property type="molecule type" value="Genomic_DNA"/>
</dbReference>
<keyword evidence="2" id="KW-1185">Reference proteome</keyword>
<sequence>MRNSIAIELVEGMFVVRITEDGKTTENEFSREDHARSWASGQSLRLTNTLDLVTDDLAQAYGHMTSSTSAVWSRTN</sequence>
<proteinExistence type="predicted"/>
<dbReference type="Proteomes" id="UP000585437">
    <property type="component" value="Unassembled WGS sequence"/>
</dbReference>
<accession>A0A7X0JMW5</accession>
<gene>
    <name evidence="1" type="ORF">F4695_003899</name>
</gene>
<evidence type="ECO:0000313" key="1">
    <source>
        <dbReference type="EMBL" id="MBB6510508.1"/>
    </source>
</evidence>
<reference evidence="1 2" key="1">
    <citation type="submission" date="2020-08" db="EMBL/GenBank/DDBJ databases">
        <title>The Agave Microbiome: Exploring the role of microbial communities in plant adaptations to desert environments.</title>
        <authorList>
            <person name="Partida-Martinez L.P."/>
        </authorList>
    </citation>
    <scope>NUCLEOTIDE SEQUENCE [LARGE SCALE GENOMIC DNA]</scope>
    <source>
        <strain evidence="1 2">AS3.12</strain>
    </source>
</reference>
<organism evidence="1 2">
    <name type="scientific">Rhizobium soli</name>
    <dbReference type="NCBI Taxonomy" id="424798"/>
    <lineage>
        <taxon>Bacteria</taxon>
        <taxon>Pseudomonadati</taxon>
        <taxon>Pseudomonadota</taxon>
        <taxon>Alphaproteobacteria</taxon>
        <taxon>Hyphomicrobiales</taxon>
        <taxon>Rhizobiaceae</taxon>
        <taxon>Rhizobium/Agrobacterium group</taxon>
        <taxon>Rhizobium</taxon>
    </lineage>
</organism>
<name>A0A7X0JMW5_9HYPH</name>
<comment type="caution">
    <text evidence="1">The sequence shown here is derived from an EMBL/GenBank/DDBJ whole genome shotgun (WGS) entry which is preliminary data.</text>
</comment>
<evidence type="ECO:0000313" key="2">
    <source>
        <dbReference type="Proteomes" id="UP000585437"/>
    </source>
</evidence>
<dbReference type="AlphaFoldDB" id="A0A7X0JMW5"/>